<feature type="compositionally biased region" description="Polar residues" evidence="1">
    <location>
        <begin position="516"/>
        <end position="528"/>
    </location>
</feature>
<dbReference type="Gene3D" id="3.30.710.10">
    <property type="entry name" value="Potassium Channel Kv1.1, Chain A"/>
    <property type="match status" value="1"/>
</dbReference>
<dbReference type="AlphaFoldDB" id="A0A1L9X406"/>
<feature type="compositionally biased region" description="Basic and acidic residues" evidence="1">
    <location>
        <begin position="484"/>
        <end position="502"/>
    </location>
</feature>
<dbReference type="PANTHER" id="PTHR37538:SF1">
    <property type="entry name" value="BTB DOMAIN-CONTAINING PROTEIN"/>
    <property type="match status" value="1"/>
</dbReference>
<feature type="region of interest" description="Disordered" evidence="1">
    <location>
        <begin position="371"/>
        <end position="428"/>
    </location>
</feature>
<evidence type="ECO:0000313" key="3">
    <source>
        <dbReference type="Proteomes" id="UP000184546"/>
    </source>
</evidence>
<reference evidence="3" key="1">
    <citation type="journal article" date="2017" name="Genome Biol.">
        <title>Comparative genomics reveals high biological diversity and specific adaptations in the industrially and medically important fungal genus Aspergillus.</title>
        <authorList>
            <person name="de Vries R.P."/>
            <person name="Riley R."/>
            <person name="Wiebenga A."/>
            <person name="Aguilar-Osorio G."/>
            <person name="Amillis S."/>
            <person name="Uchima C.A."/>
            <person name="Anderluh G."/>
            <person name="Asadollahi M."/>
            <person name="Askin M."/>
            <person name="Barry K."/>
            <person name="Battaglia E."/>
            <person name="Bayram O."/>
            <person name="Benocci T."/>
            <person name="Braus-Stromeyer S.A."/>
            <person name="Caldana C."/>
            <person name="Canovas D."/>
            <person name="Cerqueira G.C."/>
            <person name="Chen F."/>
            <person name="Chen W."/>
            <person name="Choi C."/>
            <person name="Clum A."/>
            <person name="Dos Santos R.A."/>
            <person name="Damasio A.R."/>
            <person name="Diallinas G."/>
            <person name="Emri T."/>
            <person name="Fekete E."/>
            <person name="Flipphi M."/>
            <person name="Freyberg S."/>
            <person name="Gallo A."/>
            <person name="Gournas C."/>
            <person name="Habgood R."/>
            <person name="Hainaut M."/>
            <person name="Harispe M.L."/>
            <person name="Henrissat B."/>
            <person name="Hilden K.S."/>
            <person name="Hope R."/>
            <person name="Hossain A."/>
            <person name="Karabika E."/>
            <person name="Karaffa L."/>
            <person name="Karanyi Z."/>
            <person name="Krasevec N."/>
            <person name="Kuo A."/>
            <person name="Kusch H."/>
            <person name="LaButti K."/>
            <person name="Lagendijk E.L."/>
            <person name="Lapidus A."/>
            <person name="Levasseur A."/>
            <person name="Lindquist E."/>
            <person name="Lipzen A."/>
            <person name="Logrieco A.F."/>
            <person name="MacCabe A."/>
            <person name="Maekelae M.R."/>
            <person name="Malavazi I."/>
            <person name="Melin P."/>
            <person name="Meyer V."/>
            <person name="Mielnichuk N."/>
            <person name="Miskei M."/>
            <person name="Molnar A.P."/>
            <person name="Mule G."/>
            <person name="Ngan C.Y."/>
            <person name="Orejas M."/>
            <person name="Orosz E."/>
            <person name="Ouedraogo J.P."/>
            <person name="Overkamp K.M."/>
            <person name="Park H.-S."/>
            <person name="Perrone G."/>
            <person name="Piumi F."/>
            <person name="Punt P.J."/>
            <person name="Ram A.F."/>
            <person name="Ramon A."/>
            <person name="Rauscher S."/>
            <person name="Record E."/>
            <person name="Riano-Pachon D.M."/>
            <person name="Robert V."/>
            <person name="Roehrig J."/>
            <person name="Ruller R."/>
            <person name="Salamov A."/>
            <person name="Salih N.S."/>
            <person name="Samson R.A."/>
            <person name="Sandor E."/>
            <person name="Sanguinetti M."/>
            <person name="Schuetze T."/>
            <person name="Sepcic K."/>
            <person name="Shelest E."/>
            <person name="Sherlock G."/>
            <person name="Sophianopoulou V."/>
            <person name="Squina F.M."/>
            <person name="Sun H."/>
            <person name="Susca A."/>
            <person name="Todd R.B."/>
            <person name="Tsang A."/>
            <person name="Unkles S.E."/>
            <person name="van de Wiele N."/>
            <person name="van Rossen-Uffink D."/>
            <person name="Oliveira J.V."/>
            <person name="Vesth T.C."/>
            <person name="Visser J."/>
            <person name="Yu J.-H."/>
            <person name="Zhou M."/>
            <person name="Andersen M.R."/>
            <person name="Archer D.B."/>
            <person name="Baker S.E."/>
            <person name="Benoit I."/>
            <person name="Brakhage A.A."/>
            <person name="Braus G.H."/>
            <person name="Fischer R."/>
            <person name="Frisvad J.C."/>
            <person name="Goldman G.H."/>
            <person name="Houbraken J."/>
            <person name="Oakley B."/>
            <person name="Pocsi I."/>
            <person name="Scazzocchio C."/>
            <person name="Seiboth B."/>
            <person name="vanKuyk P.A."/>
            <person name="Wortman J."/>
            <person name="Dyer P.S."/>
            <person name="Grigoriev I.V."/>
        </authorList>
    </citation>
    <scope>NUCLEOTIDE SEQUENCE [LARGE SCALE GENOMIC DNA]</scope>
    <source>
        <strain evidence="3">ATCC 16872 / CBS 172.66 / WB 5094</strain>
    </source>
</reference>
<dbReference type="RefSeq" id="XP_020059534.1">
    <property type="nucleotide sequence ID" value="XM_020200770.1"/>
</dbReference>
<feature type="compositionally biased region" description="Basic residues" evidence="1">
    <location>
        <begin position="503"/>
        <end position="515"/>
    </location>
</feature>
<feature type="compositionally biased region" description="Basic and acidic residues" evidence="1">
    <location>
        <begin position="390"/>
        <end position="400"/>
    </location>
</feature>
<evidence type="ECO:0000313" key="2">
    <source>
        <dbReference type="EMBL" id="OJK03195.1"/>
    </source>
</evidence>
<sequence>MAVQSNGTHGPSVRFAPPKSSSSSRRIIGDDSVEVEVEEYDQPESSPYESRRVILLLGPHERKHSVPEYYLRQSPIFTDILSTYPHFITKTVPCIPLPDVDDDLIHTVVHYLHTGSYQTLRPAGGSDWTKTEYRRSVLVYGAAARYELLGLQTLARKYLQKLDTHLSIFDVLGVARKVYGGGKGSTIPDYDPWFFEVYVRGKMADAFVEDRDLFERPRFQYLLGAETGFDRFLVQALVSIYEARIAELEKRAVRNGGGGGGGLQQRDHRYEDLRNAGVRDERSAVVAGLEDIAEEYPDERTVELDEMDEVEGGEGGGGVYEPQHLDAHAEELIDERPPSSAHLSEGYPVSVAEEPIEDFQDTHTTAAAATGNEEYGEELPAERYTPVEQPIKEEEPIPHDADDDDDDDRYHRADPSEPAAEDTWNGWGSWAARTRDWGYTTVIHEEEPAATDPDPITEKDPLPEPVADEPLPDYAEVQQPVVVSEDHPHAHQENQRPLENGKKKDRKKDRKKRSTMSRTRALFSSTEEQPPREQAVF</sequence>
<evidence type="ECO:0008006" key="4">
    <source>
        <dbReference type="Google" id="ProtNLM"/>
    </source>
</evidence>
<name>A0A1L9X406_ASPA1</name>
<dbReference type="VEuPathDB" id="FungiDB:ASPACDRAFT_40519"/>
<accession>A0A1L9X406</accession>
<dbReference type="OMA" id="ITHTIVH"/>
<keyword evidence="3" id="KW-1185">Reference proteome</keyword>
<evidence type="ECO:0000256" key="1">
    <source>
        <dbReference type="SAM" id="MobiDB-lite"/>
    </source>
</evidence>
<dbReference type="OrthoDB" id="3594103at2759"/>
<dbReference type="PANTHER" id="PTHR37538">
    <property type="entry name" value="BTB DOMAIN-CONTAINING PROTEIN"/>
    <property type="match status" value="1"/>
</dbReference>
<proteinExistence type="predicted"/>
<dbReference type="STRING" id="690307.A0A1L9X406"/>
<gene>
    <name evidence="2" type="ORF">ASPACDRAFT_40519</name>
</gene>
<feature type="region of interest" description="Disordered" evidence="1">
    <location>
        <begin position="1"/>
        <end position="44"/>
    </location>
</feature>
<dbReference type="GeneID" id="30974584"/>
<feature type="region of interest" description="Disordered" evidence="1">
    <location>
        <begin position="441"/>
        <end position="537"/>
    </location>
</feature>
<dbReference type="InterPro" id="IPR011333">
    <property type="entry name" value="SKP1/BTB/POZ_sf"/>
</dbReference>
<feature type="compositionally biased region" description="Acidic residues" evidence="1">
    <location>
        <begin position="31"/>
        <end position="42"/>
    </location>
</feature>
<protein>
    <recommendedName>
        <fullName evidence="4">BTB domain-containing protein</fullName>
    </recommendedName>
</protein>
<dbReference type="Proteomes" id="UP000184546">
    <property type="component" value="Unassembled WGS sequence"/>
</dbReference>
<organism evidence="2 3">
    <name type="scientific">Aspergillus aculeatus (strain ATCC 16872 / CBS 172.66 / WB 5094)</name>
    <dbReference type="NCBI Taxonomy" id="690307"/>
    <lineage>
        <taxon>Eukaryota</taxon>
        <taxon>Fungi</taxon>
        <taxon>Dikarya</taxon>
        <taxon>Ascomycota</taxon>
        <taxon>Pezizomycotina</taxon>
        <taxon>Eurotiomycetes</taxon>
        <taxon>Eurotiomycetidae</taxon>
        <taxon>Eurotiales</taxon>
        <taxon>Aspergillaceae</taxon>
        <taxon>Aspergillus</taxon>
        <taxon>Aspergillus subgen. Circumdati</taxon>
    </lineage>
</organism>
<dbReference type="EMBL" id="KV878972">
    <property type="protein sequence ID" value="OJK03195.1"/>
    <property type="molecule type" value="Genomic_DNA"/>
</dbReference>